<gene>
    <name evidence="2" type="ORF">SDC9_112901</name>
</gene>
<sequence length="180" mass="18652">MAAASFFLGASFCAGAGAFAASGFLSSVFLGADSSFLSPAFSLFAALLACTCASIESAAEPPSFVSVAAATAEAAQATSAAISIIVKSFFILPFLPYVSLIAVSGAAAASSAYIENYSIYCFSITHYAEKCYFQLSYIHCAARFASLNSSVASPSGVACEFSRRTRSQSLYSIRESFLAK</sequence>
<keyword evidence="1" id="KW-1133">Transmembrane helix</keyword>
<keyword evidence="1" id="KW-0812">Transmembrane</keyword>
<keyword evidence="1" id="KW-0472">Membrane</keyword>
<evidence type="ECO:0000256" key="1">
    <source>
        <dbReference type="SAM" id="Phobius"/>
    </source>
</evidence>
<name>A0A645BL17_9ZZZZ</name>
<evidence type="ECO:0000313" key="2">
    <source>
        <dbReference type="EMBL" id="MPM65997.1"/>
    </source>
</evidence>
<dbReference type="EMBL" id="VSSQ01020829">
    <property type="protein sequence ID" value="MPM65997.1"/>
    <property type="molecule type" value="Genomic_DNA"/>
</dbReference>
<feature type="transmembrane region" description="Helical" evidence="1">
    <location>
        <begin position="89"/>
        <end position="114"/>
    </location>
</feature>
<organism evidence="2">
    <name type="scientific">bioreactor metagenome</name>
    <dbReference type="NCBI Taxonomy" id="1076179"/>
    <lineage>
        <taxon>unclassified sequences</taxon>
        <taxon>metagenomes</taxon>
        <taxon>ecological metagenomes</taxon>
    </lineage>
</organism>
<protein>
    <submittedName>
        <fullName evidence="2">Uncharacterized protein</fullName>
    </submittedName>
</protein>
<comment type="caution">
    <text evidence="2">The sequence shown here is derived from an EMBL/GenBank/DDBJ whole genome shotgun (WGS) entry which is preliminary data.</text>
</comment>
<dbReference type="AlphaFoldDB" id="A0A645BL17"/>
<accession>A0A645BL17</accession>
<reference evidence="2" key="1">
    <citation type="submission" date="2019-08" db="EMBL/GenBank/DDBJ databases">
        <authorList>
            <person name="Kucharzyk K."/>
            <person name="Murdoch R.W."/>
            <person name="Higgins S."/>
            <person name="Loffler F."/>
        </authorList>
    </citation>
    <scope>NUCLEOTIDE SEQUENCE</scope>
</reference>
<proteinExistence type="predicted"/>